<evidence type="ECO:0000259" key="2">
    <source>
        <dbReference type="Pfam" id="PF13546"/>
    </source>
</evidence>
<dbReference type="InterPro" id="IPR012337">
    <property type="entry name" value="RNaseH-like_sf"/>
</dbReference>
<dbReference type="InterPro" id="IPR038721">
    <property type="entry name" value="IS701-like_DDE_dom"/>
</dbReference>
<feature type="compositionally biased region" description="Low complexity" evidence="1">
    <location>
        <begin position="447"/>
        <end position="458"/>
    </location>
</feature>
<feature type="compositionally biased region" description="Pro residues" evidence="1">
    <location>
        <begin position="429"/>
        <end position="439"/>
    </location>
</feature>
<reference evidence="3" key="1">
    <citation type="submission" date="2020-02" db="EMBL/GenBank/DDBJ databases">
        <authorList>
            <person name="Meier V. D."/>
        </authorList>
    </citation>
    <scope>NUCLEOTIDE SEQUENCE</scope>
    <source>
        <strain evidence="3">AVDCRST_MAG40</strain>
    </source>
</reference>
<gene>
    <name evidence="3" type="ORF">AVDCRST_MAG40-545</name>
</gene>
<feature type="domain" description="Transposase IS701-like DDE" evidence="2">
    <location>
        <begin position="10"/>
        <end position="276"/>
    </location>
</feature>
<organism evidence="3">
    <name type="scientific">uncultured Gemmatimonadaceae bacterium</name>
    <dbReference type="NCBI Taxonomy" id="246130"/>
    <lineage>
        <taxon>Bacteria</taxon>
        <taxon>Pseudomonadati</taxon>
        <taxon>Gemmatimonadota</taxon>
        <taxon>Gemmatimonadia</taxon>
        <taxon>Gemmatimonadales</taxon>
        <taxon>Gemmatimonadaceae</taxon>
        <taxon>environmental samples</taxon>
    </lineage>
</organism>
<dbReference type="EMBL" id="CADCTX010000155">
    <property type="protein sequence ID" value="CAA9303968.1"/>
    <property type="molecule type" value="Genomic_DNA"/>
</dbReference>
<proteinExistence type="predicted"/>
<dbReference type="PANTHER" id="PTHR33627">
    <property type="entry name" value="TRANSPOSASE"/>
    <property type="match status" value="1"/>
</dbReference>
<accession>A0A6J4KEP3</accession>
<dbReference type="Pfam" id="PF13546">
    <property type="entry name" value="DDE_5"/>
    <property type="match status" value="1"/>
</dbReference>
<evidence type="ECO:0000313" key="3">
    <source>
        <dbReference type="EMBL" id="CAA9303968.1"/>
    </source>
</evidence>
<feature type="compositionally biased region" description="Low complexity" evidence="1">
    <location>
        <begin position="406"/>
        <end position="421"/>
    </location>
</feature>
<feature type="region of interest" description="Disordered" evidence="1">
    <location>
        <begin position="388"/>
        <end position="458"/>
    </location>
</feature>
<dbReference type="PANTHER" id="PTHR33627:SF1">
    <property type="entry name" value="TRANSPOSASE"/>
    <property type="match status" value="1"/>
</dbReference>
<dbReference type="InterPro" id="IPR039365">
    <property type="entry name" value="IS701-like"/>
</dbReference>
<name>A0A6J4KEP3_9BACT</name>
<protein>
    <submittedName>
        <fullName evidence="3">Mobile element protein</fullName>
    </submittedName>
</protein>
<sequence>MRELDQWLAPFLAALSRPEQRRWAPLYLRGLLLPGERKSVEPMAARVAPGEVQQLHHFVSASPWAAAPLEAELVRAADRLVGGADAVLVVDDTALVKQGDHSVGVQRQYCGELGKKANCQALVSLTLARGEVPVCVGLRLFLPERWAGDTERRRRAGVPGEVAGRPKWRIALDEIDRVLAAGARFGCVLGDAEYGKAAEFRRGLTERGLTWALGIGPTQKVYPVDVTLVPAQRRPTGRPAKHPVPSAPSVEAAKLFASMPRRAFRSLSWRRGTKGPLKARFAAVRVRVADGPVAARARHLPGDEAWLVCEERAAGERKVYLANHPVGTPLRELAAAIKARWVCEQMHQQIKNELGLDHFEGRSWRGLHHHALLCQLAYAFLQRLRLGGKTRGPAPRRRPAARTVFARGEAAPHGAPRAPRPMSRMWPPTAAPPPIVRPRPPGRRGAKSAGAPAAATET</sequence>
<dbReference type="SUPFAM" id="SSF53098">
    <property type="entry name" value="Ribonuclease H-like"/>
    <property type="match status" value="1"/>
</dbReference>
<dbReference type="AlphaFoldDB" id="A0A6J4KEP3"/>
<dbReference type="NCBIfam" id="NF033540">
    <property type="entry name" value="transpos_IS701"/>
    <property type="match status" value="1"/>
</dbReference>
<evidence type="ECO:0000256" key="1">
    <source>
        <dbReference type="SAM" id="MobiDB-lite"/>
    </source>
</evidence>